<accession>A0A6P5Z0F7</accession>
<feature type="region of interest" description="Disordered" evidence="7">
    <location>
        <begin position="345"/>
        <end position="374"/>
    </location>
</feature>
<dbReference type="PANTHER" id="PTHR47863:SF4">
    <property type="entry name" value="RING_FYVE_PHD ZINC FINGER SUPERFAMILY PROTEIN"/>
    <property type="match status" value="1"/>
</dbReference>
<keyword evidence="4" id="KW-0862">Zinc</keyword>
<dbReference type="GeneID" id="111296311"/>
<reference evidence="12" key="1">
    <citation type="submission" date="2025-08" db="UniProtKB">
        <authorList>
            <consortium name="RefSeq"/>
        </authorList>
    </citation>
    <scope>IDENTIFICATION</scope>
    <source>
        <tissue evidence="12">Fruit stalk</tissue>
    </source>
</reference>
<feature type="domain" description="PHD-type" evidence="8">
    <location>
        <begin position="433"/>
        <end position="482"/>
    </location>
</feature>
<evidence type="ECO:0000256" key="1">
    <source>
        <dbReference type="ARBA" id="ARBA00004123"/>
    </source>
</evidence>
<evidence type="ECO:0000259" key="8">
    <source>
        <dbReference type="PROSITE" id="PS50016"/>
    </source>
</evidence>
<feature type="compositionally biased region" description="Polar residues" evidence="7">
    <location>
        <begin position="363"/>
        <end position="374"/>
    </location>
</feature>
<evidence type="ECO:0000259" key="10">
    <source>
        <dbReference type="PROSITE" id="PS51294"/>
    </source>
</evidence>
<protein>
    <submittedName>
        <fullName evidence="12">Uncharacterized protein LOC111296311</fullName>
    </submittedName>
</protein>
<dbReference type="PROSITE" id="PS50090">
    <property type="entry name" value="MYB_LIKE"/>
    <property type="match status" value="1"/>
</dbReference>
<keyword evidence="5" id="KW-0539">Nucleus</keyword>
<feature type="domain" description="Myb-like" evidence="9">
    <location>
        <begin position="699"/>
        <end position="759"/>
    </location>
</feature>
<proteinExistence type="predicted"/>
<dbReference type="InterPro" id="IPR017930">
    <property type="entry name" value="Myb_dom"/>
</dbReference>
<keyword evidence="3 6" id="KW-0863">Zinc-finger</keyword>
<feature type="region of interest" description="Disordered" evidence="7">
    <location>
        <begin position="148"/>
        <end position="167"/>
    </location>
</feature>
<dbReference type="InterPro" id="IPR019786">
    <property type="entry name" value="Zinc_finger_PHD-type_CS"/>
</dbReference>
<dbReference type="InterPro" id="IPR011011">
    <property type="entry name" value="Znf_FYVE_PHD"/>
</dbReference>
<dbReference type="SMART" id="SM00717">
    <property type="entry name" value="SANT"/>
    <property type="match status" value="1"/>
</dbReference>
<dbReference type="InterPro" id="IPR009057">
    <property type="entry name" value="Homeodomain-like_sf"/>
</dbReference>
<evidence type="ECO:0000256" key="5">
    <source>
        <dbReference type="ARBA" id="ARBA00023242"/>
    </source>
</evidence>
<evidence type="ECO:0000259" key="9">
    <source>
        <dbReference type="PROSITE" id="PS50090"/>
    </source>
</evidence>
<feature type="region of interest" description="Disordered" evidence="7">
    <location>
        <begin position="652"/>
        <end position="671"/>
    </location>
</feature>
<dbReference type="CDD" id="cd11660">
    <property type="entry name" value="SANT_TRF"/>
    <property type="match status" value="1"/>
</dbReference>
<evidence type="ECO:0000256" key="4">
    <source>
        <dbReference type="ARBA" id="ARBA00022833"/>
    </source>
</evidence>
<feature type="domain" description="HTH myb-type" evidence="10">
    <location>
        <begin position="701"/>
        <end position="762"/>
    </location>
</feature>
<evidence type="ECO:0000256" key="2">
    <source>
        <dbReference type="ARBA" id="ARBA00022723"/>
    </source>
</evidence>
<dbReference type="InterPro" id="IPR001965">
    <property type="entry name" value="Znf_PHD"/>
</dbReference>
<dbReference type="RefSeq" id="XP_022746289.1">
    <property type="nucleotide sequence ID" value="XM_022890554.1"/>
</dbReference>
<name>A0A6P5Z0F7_DURZI</name>
<evidence type="ECO:0000256" key="7">
    <source>
        <dbReference type="SAM" id="MobiDB-lite"/>
    </source>
</evidence>
<evidence type="ECO:0000256" key="3">
    <source>
        <dbReference type="ARBA" id="ARBA00022771"/>
    </source>
</evidence>
<dbReference type="PANTHER" id="PTHR47863">
    <property type="entry name" value="RING/FYVE/PHD ZINC FINGER SUPERFAMILY PROTEIN"/>
    <property type="match status" value="1"/>
</dbReference>
<dbReference type="InterPro" id="IPR001005">
    <property type="entry name" value="SANT/Myb"/>
</dbReference>
<sequence length="766" mass="85161">MDELGRMFGIYSSGPSRPWLWIIEYLSSFPQMDTSVIRDLIETAPVSPDGLGKNTSERVALRCLEEVFGPKNGLENVAPPDSRVAFDLSSSCEDVLEHILQEVPLSNLKKAGAELLRLDVNPFMMHKRASLPKCALEQLKSSILEEIPDHEGDENVPTLRPDDSDDENCNQEGNLIPQIHENDNEILQDGLLERNSIHSKRCRNDLVAGNLVGLVSVNQNSLHNDLHLNAKKFKQDATCTIQSVEQIPICLHGEEQLEDLSGGIIKVTEIEGNNLGKDSQAGEGDQDVCVPSRTLGQSDAFGHVELQDNQMVNVQNADVLAERKYGNRPCQNVVMNESDHVENGALQRGASGDAGENIDQGFPLSSPNSSSADGLQQNIDLVEAKADMDHPCVEQICEYEDERFNIALKKSLFLSSLCTPSQDLVRKAGWTEQNICAKCNQNGQVLICSSSGCQLVVHESCLDSAARFDEKGNFYCPFCAYSVSISKYLEAKDKASLARKELAAFMEFCSKKLTEEQRKLQSHSRLNGNEDLVGIQESGHLGESEHNFINQNREVNHGPSASHLNGNKLCVEEDTFMGGAVDVQGENNEEEEKLVLGHQSMRECEHQEEELPANLKFNDDNPTSENTKTVPVIQVEVKEDVMKEAVEPQITDAPAKPGCSLNSDGEESSTDANNKYIISSYSMRFRKRETKYSFPATPQLRRKKVPWTNDEEEMLRKGVQKFGNYGGNVPWKRILDFGAKVFLSGRTTVDLKDKWRNMSKGSPRCK</sequence>
<dbReference type="PROSITE" id="PS50016">
    <property type="entry name" value="ZF_PHD_2"/>
    <property type="match status" value="1"/>
</dbReference>
<comment type="subcellular location">
    <subcellularLocation>
        <location evidence="1">Nucleus</location>
    </subcellularLocation>
</comment>
<dbReference type="PROSITE" id="PS01359">
    <property type="entry name" value="ZF_PHD_1"/>
    <property type="match status" value="1"/>
</dbReference>
<dbReference type="OrthoDB" id="939472at2759"/>
<dbReference type="GO" id="GO:0005634">
    <property type="term" value="C:nucleus"/>
    <property type="evidence" value="ECO:0007669"/>
    <property type="project" value="UniProtKB-SubCell"/>
</dbReference>
<evidence type="ECO:0000313" key="11">
    <source>
        <dbReference type="Proteomes" id="UP000515121"/>
    </source>
</evidence>
<dbReference type="GO" id="GO:0008270">
    <property type="term" value="F:zinc ion binding"/>
    <property type="evidence" value="ECO:0007669"/>
    <property type="project" value="UniProtKB-KW"/>
</dbReference>
<evidence type="ECO:0000313" key="12">
    <source>
        <dbReference type="RefSeq" id="XP_022746289.1"/>
    </source>
</evidence>
<dbReference type="Pfam" id="PF00249">
    <property type="entry name" value="Myb_DNA-binding"/>
    <property type="match status" value="1"/>
</dbReference>
<gene>
    <name evidence="12" type="primary">LOC111296311</name>
</gene>
<dbReference type="SMART" id="SM00249">
    <property type="entry name" value="PHD"/>
    <property type="match status" value="1"/>
</dbReference>
<dbReference type="SUPFAM" id="SSF57903">
    <property type="entry name" value="FYVE/PHD zinc finger"/>
    <property type="match status" value="1"/>
</dbReference>
<dbReference type="InterPro" id="IPR013083">
    <property type="entry name" value="Znf_RING/FYVE/PHD"/>
</dbReference>
<dbReference type="PROSITE" id="PS51294">
    <property type="entry name" value="HTH_MYB"/>
    <property type="match status" value="1"/>
</dbReference>
<dbReference type="SUPFAM" id="SSF46689">
    <property type="entry name" value="Homeodomain-like"/>
    <property type="match status" value="1"/>
</dbReference>
<dbReference type="AlphaFoldDB" id="A0A6P5Z0F7"/>
<keyword evidence="11" id="KW-1185">Reference proteome</keyword>
<keyword evidence="2" id="KW-0479">Metal-binding</keyword>
<dbReference type="Gene3D" id="1.10.10.60">
    <property type="entry name" value="Homeodomain-like"/>
    <property type="match status" value="1"/>
</dbReference>
<dbReference type="InterPro" id="IPR019787">
    <property type="entry name" value="Znf_PHD-finger"/>
</dbReference>
<evidence type="ECO:0000256" key="6">
    <source>
        <dbReference type="PROSITE-ProRule" id="PRU00146"/>
    </source>
</evidence>
<dbReference type="Proteomes" id="UP000515121">
    <property type="component" value="Unplaced"/>
</dbReference>
<organism evidence="11 12">
    <name type="scientific">Durio zibethinus</name>
    <name type="common">Durian</name>
    <dbReference type="NCBI Taxonomy" id="66656"/>
    <lineage>
        <taxon>Eukaryota</taxon>
        <taxon>Viridiplantae</taxon>
        <taxon>Streptophyta</taxon>
        <taxon>Embryophyta</taxon>
        <taxon>Tracheophyta</taxon>
        <taxon>Spermatophyta</taxon>
        <taxon>Magnoliopsida</taxon>
        <taxon>eudicotyledons</taxon>
        <taxon>Gunneridae</taxon>
        <taxon>Pentapetalae</taxon>
        <taxon>rosids</taxon>
        <taxon>malvids</taxon>
        <taxon>Malvales</taxon>
        <taxon>Malvaceae</taxon>
        <taxon>Helicteroideae</taxon>
        <taxon>Durio</taxon>
    </lineage>
</organism>
<dbReference type="Gene3D" id="3.30.40.10">
    <property type="entry name" value="Zinc/RING finger domain, C3HC4 (zinc finger)"/>
    <property type="match status" value="1"/>
</dbReference>
<dbReference type="KEGG" id="dzi:111296311"/>